<keyword evidence="1 2" id="KW-0597">Phosphoprotein</keyword>
<accession>A0A1G5EP27</accession>
<evidence type="ECO:0000313" key="4">
    <source>
        <dbReference type="EMBL" id="SCY28719.1"/>
    </source>
</evidence>
<dbReference type="SMART" id="SM00448">
    <property type="entry name" value="REC"/>
    <property type="match status" value="1"/>
</dbReference>
<organism evidence="4 5">
    <name type="scientific">Desulfoluna spongiiphila</name>
    <dbReference type="NCBI Taxonomy" id="419481"/>
    <lineage>
        <taxon>Bacteria</taxon>
        <taxon>Pseudomonadati</taxon>
        <taxon>Thermodesulfobacteriota</taxon>
        <taxon>Desulfobacteria</taxon>
        <taxon>Desulfobacterales</taxon>
        <taxon>Desulfolunaceae</taxon>
        <taxon>Desulfoluna</taxon>
    </lineage>
</organism>
<dbReference type="AlphaFoldDB" id="A0A1G5EP27"/>
<name>A0A1G5EP27_9BACT</name>
<dbReference type="SUPFAM" id="SSF52172">
    <property type="entry name" value="CheY-like"/>
    <property type="match status" value="1"/>
</dbReference>
<dbReference type="InterPro" id="IPR001789">
    <property type="entry name" value="Sig_transdc_resp-reg_receiver"/>
</dbReference>
<dbReference type="PANTHER" id="PTHR44591:SF3">
    <property type="entry name" value="RESPONSE REGULATORY DOMAIN-CONTAINING PROTEIN"/>
    <property type="match status" value="1"/>
</dbReference>
<dbReference type="Proteomes" id="UP000198870">
    <property type="component" value="Unassembled WGS sequence"/>
</dbReference>
<dbReference type="PROSITE" id="PS50110">
    <property type="entry name" value="RESPONSE_REGULATORY"/>
    <property type="match status" value="1"/>
</dbReference>
<dbReference type="InterPro" id="IPR011006">
    <property type="entry name" value="CheY-like_superfamily"/>
</dbReference>
<sequence length="150" mass="15998">MDAPAQHTLPTGGEHILLVDDEEAILTATVTALQGLGYRVTQSQAGDEALALFQANPDGFHLVITDMNMPNLNGAQLSENILAIRPGIPIILLTGYSDQIDEALAKKIGIQSYLLKPLARDQLAHAVRDAMEHGPGTAPLAMNDPENKTP</sequence>
<keyword evidence="5" id="KW-1185">Reference proteome</keyword>
<proteinExistence type="predicted"/>
<dbReference type="Pfam" id="PF00072">
    <property type="entry name" value="Response_reg"/>
    <property type="match status" value="1"/>
</dbReference>
<evidence type="ECO:0000259" key="3">
    <source>
        <dbReference type="PROSITE" id="PS50110"/>
    </source>
</evidence>
<feature type="modified residue" description="4-aspartylphosphate" evidence="2">
    <location>
        <position position="66"/>
    </location>
</feature>
<dbReference type="InterPro" id="IPR050595">
    <property type="entry name" value="Bact_response_regulator"/>
</dbReference>
<reference evidence="4 5" key="1">
    <citation type="submission" date="2016-10" db="EMBL/GenBank/DDBJ databases">
        <authorList>
            <person name="de Groot N.N."/>
        </authorList>
    </citation>
    <scope>NUCLEOTIDE SEQUENCE [LARGE SCALE GENOMIC DNA]</scope>
    <source>
        <strain evidence="4 5">AA1</strain>
    </source>
</reference>
<dbReference type="PANTHER" id="PTHR44591">
    <property type="entry name" value="STRESS RESPONSE REGULATOR PROTEIN 1"/>
    <property type="match status" value="1"/>
</dbReference>
<gene>
    <name evidence="4" type="ORF">SAMN05216233_106132</name>
</gene>
<dbReference type="GO" id="GO:0000160">
    <property type="term" value="P:phosphorelay signal transduction system"/>
    <property type="evidence" value="ECO:0007669"/>
    <property type="project" value="InterPro"/>
</dbReference>
<feature type="domain" description="Response regulatory" evidence="3">
    <location>
        <begin position="15"/>
        <end position="131"/>
    </location>
</feature>
<evidence type="ECO:0000256" key="1">
    <source>
        <dbReference type="ARBA" id="ARBA00022553"/>
    </source>
</evidence>
<dbReference type="STRING" id="419481.SAMN05216233_106132"/>
<evidence type="ECO:0000256" key="2">
    <source>
        <dbReference type="PROSITE-ProRule" id="PRU00169"/>
    </source>
</evidence>
<evidence type="ECO:0000313" key="5">
    <source>
        <dbReference type="Proteomes" id="UP000198870"/>
    </source>
</evidence>
<dbReference type="Gene3D" id="3.40.50.2300">
    <property type="match status" value="1"/>
</dbReference>
<dbReference type="EMBL" id="FMUX01000006">
    <property type="protein sequence ID" value="SCY28719.1"/>
    <property type="molecule type" value="Genomic_DNA"/>
</dbReference>
<protein>
    <submittedName>
        <fullName evidence="4">Response regulator receiver domain-containing protein</fullName>
    </submittedName>
</protein>